<sequence>MEEIRSLKDLRRKKLELQQNLTRGLDNPISSIAGLFSAFNSQRKLRKMNKKLALSSEKPQRNELIDEGAKTVLTFIASAVVSRLKLGTIPKIIITSGVALATPYIVDFVQKEIRNRKNKER</sequence>
<organism evidence="1 2">
    <name type="scientific">Ornithobacterium rhinotracheale</name>
    <dbReference type="NCBI Taxonomy" id="28251"/>
    <lineage>
        <taxon>Bacteria</taxon>
        <taxon>Pseudomonadati</taxon>
        <taxon>Bacteroidota</taxon>
        <taxon>Flavobacteriia</taxon>
        <taxon>Flavobacteriales</taxon>
        <taxon>Weeksellaceae</taxon>
        <taxon>Ornithobacterium</taxon>
    </lineage>
</organism>
<evidence type="ECO:0000313" key="2">
    <source>
        <dbReference type="Proteomes" id="UP000287701"/>
    </source>
</evidence>
<dbReference type="RefSeq" id="WP_128500975.1">
    <property type="nucleotide sequence ID" value="NZ_CP035107.1"/>
</dbReference>
<reference evidence="1 2" key="1">
    <citation type="submission" date="2019-01" db="EMBL/GenBank/DDBJ databases">
        <title>Whole Genome of Ornithobacterium rhinotracheale FARPER-174b.</title>
        <authorList>
            <person name="Tataje-Lavanda L.A."/>
            <person name="Montalvan A."/>
            <person name="Montesinos R."/>
            <person name="Zimic M."/>
            <person name="Fernandez-Sanchez M."/>
            <person name="Fernandez-Diaz M."/>
        </authorList>
    </citation>
    <scope>NUCLEOTIDE SEQUENCE [LARGE SCALE GENOMIC DNA]</scope>
    <source>
        <strain evidence="1 2">FARPER-174b</strain>
    </source>
</reference>
<accession>A0A410JQN0</accession>
<evidence type="ECO:0000313" key="1">
    <source>
        <dbReference type="EMBL" id="QAR30487.1"/>
    </source>
</evidence>
<gene>
    <name evidence="1" type="ORF">EQP59_03515</name>
</gene>
<dbReference type="Proteomes" id="UP000287701">
    <property type="component" value="Chromosome"/>
</dbReference>
<dbReference type="AlphaFoldDB" id="A0A410JQN0"/>
<dbReference type="EMBL" id="CP035107">
    <property type="protein sequence ID" value="QAR30487.1"/>
    <property type="molecule type" value="Genomic_DNA"/>
</dbReference>
<protein>
    <submittedName>
        <fullName evidence="1">Uncharacterized protein</fullName>
    </submittedName>
</protein>
<name>A0A410JQN0_ORNRH</name>
<dbReference type="OrthoDB" id="1453498at2"/>
<proteinExistence type="predicted"/>